<evidence type="ECO:0000313" key="2">
    <source>
        <dbReference type="EMBL" id="KAI0298171.1"/>
    </source>
</evidence>
<comment type="caution">
    <text evidence="2">The sequence shown here is derived from an EMBL/GenBank/DDBJ whole genome shotgun (WGS) entry which is preliminary data.</text>
</comment>
<gene>
    <name evidence="2" type="ORF">B0F90DRAFT_1818856</name>
</gene>
<accession>A0AAD4M2S3</accession>
<proteinExistence type="predicted"/>
<dbReference type="Proteomes" id="UP001203297">
    <property type="component" value="Unassembled WGS sequence"/>
</dbReference>
<dbReference type="EMBL" id="WTXG01000030">
    <property type="protein sequence ID" value="KAI0298171.1"/>
    <property type="molecule type" value="Genomic_DNA"/>
</dbReference>
<feature type="region of interest" description="Disordered" evidence="1">
    <location>
        <begin position="1"/>
        <end position="49"/>
    </location>
</feature>
<reference evidence="2" key="1">
    <citation type="journal article" date="2022" name="New Phytol.">
        <title>Evolutionary transition to the ectomycorrhizal habit in the genomes of a hyperdiverse lineage of mushroom-forming fungi.</title>
        <authorList>
            <person name="Looney B."/>
            <person name="Miyauchi S."/>
            <person name="Morin E."/>
            <person name="Drula E."/>
            <person name="Courty P.E."/>
            <person name="Kohler A."/>
            <person name="Kuo A."/>
            <person name="LaButti K."/>
            <person name="Pangilinan J."/>
            <person name="Lipzen A."/>
            <person name="Riley R."/>
            <person name="Andreopoulos W."/>
            <person name="He G."/>
            <person name="Johnson J."/>
            <person name="Nolan M."/>
            <person name="Tritt A."/>
            <person name="Barry K.W."/>
            <person name="Grigoriev I.V."/>
            <person name="Nagy L.G."/>
            <person name="Hibbett D."/>
            <person name="Henrissat B."/>
            <person name="Matheny P.B."/>
            <person name="Labbe J."/>
            <person name="Martin F.M."/>
        </authorList>
    </citation>
    <scope>NUCLEOTIDE SEQUENCE</scope>
    <source>
        <strain evidence="2">BPL690</strain>
    </source>
</reference>
<organism evidence="2 3">
    <name type="scientific">Multifurca ochricompacta</name>
    <dbReference type="NCBI Taxonomy" id="376703"/>
    <lineage>
        <taxon>Eukaryota</taxon>
        <taxon>Fungi</taxon>
        <taxon>Dikarya</taxon>
        <taxon>Basidiomycota</taxon>
        <taxon>Agaricomycotina</taxon>
        <taxon>Agaricomycetes</taxon>
        <taxon>Russulales</taxon>
        <taxon>Russulaceae</taxon>
        <taxon>Multifurca</taxon>
    </lineage>
</organism>
<evidence type="ECO:0000256" key="1">
    <source>
        <dbReference type="SAM" id="MobiDB-lite"/>
    </source>
</evidence>
<keyword evidence="3" id="KW-1185">Reference proteome</keyword>
<name>A0AAD4M2S3_9AGAM</name>
<dbReference type="AlphaFoldDB" id="A0AAD4M2S3"/>
<feature type="compositionally biased region" description="Polar residues" evidence="1">
    <location>
        <begin position="1"/>
        <end position="33"/>
    </location>
</feature>
<evidence type="ECO:0000313" key="3">
    <source>
        <dbReference type="Proteomes" id="UP001203297"/>
    </source>
</evidence>
<sequence length="183" mass="19738">MSGSNASNPLTVSSTGEMPSTQPTPTPGATLQVSLPPPYERPPRTGGPTLLHNINNPLDMAPDLQGYNPAGVLEDPMLYPPTNHADPREGLVTEETRNDTSQVLQRLRCHDLSRMAEAMMGFSLYYWSAVFRFEDEATLYIPGNQAALAPQVVAAILDVGIHHAGETSVYATALDPPSWGQLV</sequence>
<protein>
    <submittedName>
        <fullName evidence="2">Uncharacterized protein</fullName>
    </submittedName>
</protein>